<organism evidence="2">
    <name type="scientific">Arundo donax</name>
    <name type="common">Giant reed</name>
    <name type="synonym">Donax arundinaceus</name>
    <dbReference type="NCBI Taxonomy" id="35708"/>
    <lineage>
        <taxon>Eukaryota</taxon>
        <taxon>Viridiplantae</taxon>
        <taxon>Streptophyta</taxon>
        <taxon>Embryophyta</taxon>
        <taxon>Tracheophyta</taxon>
        <taxon>Spermatophyta</taxon>
        <taxon>Magnoliopsida</taxon>
        <taxon>Liliopsida</taxon>
        <taxon>Poales</taxon>
        <taxon>Poaceae</taxon>
        <taxon>PACMAD clade</taxon>
        <taxon>Arundinoideae</taxon>
        <taxon>Arundineae</taxon>
        <taxon>Arundo</taxon>
    </lineage>
</organism>
<name>A0A0A8YF19_ARUDO</name>
<proteinExistence type="predicted"/>
<evidence type="ECO:0000313" key="2">
    <source>
        <dbReference type="EMBL" id="JAD23825.1"/>
    </source>
</evidence>
<reference evidence="2" key="2">
    <citation type="journal article" date="2015" name="Data Brief">
        <title>Shoot transcriptome of the giant reed, Arundo donax.</title>
        <authorList>
            <person name="Barrero R.A."/>
            <person name="Guerrero F.D."/>
            <person name="Moolhuijzen P."/>
            <person name="Goolsby J.A."/>
            <person name="Tidwell J."/>
            <person name="Bellgard S.E."/>
            <person name="Bellgard M.I."/>
        </authorList>
    </citation>
    <scope>NUCLEOTIDE SEQUENCE</scope>
    <source>
        <tissue evidence="2">Shoot tissue taken approximately 20 cm above the soil surface</tissue>
    </source>
</reference>
<dbReference type="EMBL" id="GBRH01274070">
    <property type="protein sequence ID" value="JAD23825.1"/>
    <property type="molecule type" value="Transcribed_RNA"/>
</dbReference>
<evidence type="ECO:0000256" key="1">
    <source>
        <dbReference type="SAM" id="MobiDB-lite"/>
    </source>
</evidence>
<sequence>MMHMSGNEKAISETSMLADLLAESSLLSRLLLKKSATSVIDPTIRSPLLSPPFHSPFWRPRPRPAVTARPCRPPALRHRPYWPTPSPPALAAGA</sequence>
<reference evidence="2" key="1">
    <citation type="submission" date="2014-09" db="EMBL/GenBank/DDBJ databases">
        <authorList>
            <person name="Magalhaes I.L.F."/>
            <person name="Oliveira U."/>
            <person name="Santos F.R."/>
            <person name="Vidigal T.H.D.A."/>
            <person name="Brescovit A.D."/>
            <person name="Santos A.J."/>
        </authorList>
    </citation>
    <scope>NUCLEOTIDE SEQUENCE</scope>
    <source>
        <tissue evidence="2">Shoot tissue taken approximately 20 cm above the soil surface</tissue>
    </source>
</reference>
<feature type="region of interest" description="Disordered" evidence="1">
    <location>
        <begin position="59"/>
        <end position="94"/>
    </location>
</feature>
<dbReference type="AlphaFoldDB" id="A0A0A8YF19"/>
<protein>
    <submittedName>
        <fullName evidence="2">Uncharacterized protein</fullName>
    </submittedName>
</protein>
<accession>A0A0A8YF19</accession>